<comment type="caution">
    <text evidence="1">The sequence shown here is derived from an EMBL/GenBank/DDBJ whole genome shotgun (WGS) entry which is preliminary data.</text>
</comment>
<protein>
    <submittedName>
        <fullName evidence="1">Replication initiation protein</fullName>
    </submittedName>
</protein>
<name>A0AAE3T4J8_RALSL</name>
<dbReference type="EMBL" id="JAIVEX010000004">
    <property type="protein sequence ID" value="MDB0521893.1"/>
    <property type="molecule type" value="Genomic_DNA"/>
</dbReference>
<sequence length="156" mass="17291">MSGYNVGEKIQLNLNTRLITVAPDLVEFGAGLSTVQREVVARVAAEWACRRSDAMSFLGEDRLQLLMQPAHTVTQKGRKTLSGEMEDFDEKYFAIVDKYDGLDQAGEALQWFAKARATASLLYSLDSDDLLSFCEALYEAQAATDDLDGLRGLCRQ</sequence>
<dbReference type="AlphaFoldDB" id="A0AAE3T4J8"/>
<accession>A0AAE3T4J8</accession>
<organism evidence="1 2">
    <name type="scientific">Ralstonia solanacearum</name>
    <name type="common">Pseudomonas solanacearum</name>
    <dbReference type="NCBI Taxonomy" id="305"/>
    <lineage>
        <taxon>Bacteria</taxon>
        <taxon>Pseudomonadati</taxon>
        <taxon>Pseudomonadota</taxon>
        <taxon>Betaproteobacteria</taxon>
        <taxon>Burkholderiales</taxon>
        <taxon>Burkholderiaceae</taxon>
        <taxon>Ralstonia</taxon>
        <taxon>Ralstonia solanacearum species complex</taxon>
    </lineage>
</organism>
<gene>
    <name evidence="1" type="ORF">LBW55_09730</name>
</gene>
<evidence type="ECO:0000313" key="2">
    <source>
        <dbReference type="Proteomes" id="UP001143674"/>
    </source>
</evidence>
<evidence type="ECO:0000313" key="1">
    <source>
        <dbReference type="EMBL" id="MDB0521893.1"/>
    </source>
</evidence>
<dbReference type="Proteomes" id="UP001143674">
    <property type="component" value="Unassembled WGS sequence"/>
</dbReference>
<proteinExistence type="predicted"/>
<dbReference type="RefSeq" id="WP_184851349.1">
    <property type="nucleotide sequence ID" value="NZ_JABZEH010000002.1"/>
</dbReference>
<reference evidence="1" key="1">
    <citation type="submission" date="2021-09" db="EMBL/GenBank/DDBJ databases">
        <title>Genomic analysis of Ralstonia spp.</title>
        <authorList>
            <person name="Aburjaile F."/>
            <person name="Ariute J.C."/>
            <person name="Pais A.K.L."/>
            <person name="Albuquerque G.M.R."/>
            <person name="Silva A.M.F."/>
            <person name="Brenig B."/>
            <person name="Azevedo V."/>
            <person name="Matiuzzi M."/>
            <person name="Ramos R."/>
            <person name="Goes-Neto A."/>
            <person name="Soares S."/>
            <person name="Iseppon A.M.B."/>
            <person name="Souza E."/>
            <person name="Gama M."/>
        </authorList>
    </citation>
    <scope>NUCLEOTIDE SEQUENCE</scope>
    <source>
        <strain evidence="1">B4</strain>
    </source>
</reference>